<reference evidence="1" key="1">
    <citation type="submission" date="2014-01" db="EMBL/GenBank/DDBJ databases">
        <title>The Genome Sequence of Fusobacterium nucleatum 13_3C.</title>
        <authorList>
            <consortium name="The Broad Institute Genomics Platform"/>
            <person name="Earl A."/>
            <person name="Allen-Vercoe E."/>
            <person name="Daigneault M."/>
            <person name="Young S.K."/>
            <person name="Zeng Q."/>
            <person name="Gargeya S."/>
            <person name="Fitzgerald M."/>
            <person name="Abouelleil A."/>
            <person name="Alvarado L."/>
            <person name="Chapman S.B."/>
            <person name="Gainer-Dewar J."/>
            <person name="Goldberg J."/>
            <person name="Griggs A."/>
            <person name="Gujja S."/>
            <person name="Hansen M."/>
            <person name="Howarth C."/>
            <person name="Imamovic A."/>
            <person name="Ireland A."/>
            <person name="Larimer J."/>
            <person name="McCowan C."/>
            <person name="Murphy C."/>
            <person name="Pearson M."/>
            <person name="Poon T.W."/>
            <person name="Priest M."/>
            <person name="Roberts A."/>
            <person name="Saif S."/>
            <person name="Shea T."/>
            <person name="Sykes S."/>
            <person name="Wortman J."/>
            <person name="Nusbaum C."/>
            <person name="Birren B."/>
        </authorList>
    </citation>
    <scope>NUCLEOTIDE SEQUENCE [LARGE SCALE GENOMIC DNA]</scope>
    <source>
        <strain evidence="1">13_3C</strain>
    </source>
</reference>
<accession>X7RXP2</accession>
<organism evidence="1">
    <name type="scientific">Fusobacterium nucleatum 13_3C</name>
    <dbReference type="NCBI Taxonomy" id="1357398"/>
    <lineage>
        <taxon>Bacteria</taxon>
        <taxon>Fusobacteriati</taxon>
        <taxon>Fusobacteriota</taxon>
        <taxon>Fusobacteriia</taxon>
        <taxon>Fusobacteriales</taxon>
        <taxon>Fusobacteriaceae</taxon>
        <taxon>Fusobacterium</taxon>
    </lineage>
</organism>
<comment type="caution">
    <text evidence="1">The sequence shown here is derived from an EMBL/GenBank/DDBJ whole genome shotgun (WGS) entry which is preliminary data.</text>
</comment>
<sequence length="111" mass="13397">MSNKIVICYDLYEADNTLRDKVVKILKENNYIKVKNIDTLWEKELSNSEKVALEEFDRFRKNIKSELEDLIYPFSNEVKKFTDLYYQVSQLNRSKLNIKFYLSIKDEEENI</sequence>
<dbReference type="PATRIC" id="fig|1357398.3.peg.1881"/>
<gene>
    <name evidence="1" type="ORF">HMPREF2085_01897</name>
</gene>
<dbReference type="AlphaFoldDB" id="X7RXP2"/>
<dbReference type="EMBL" id="JAOZ01000015">
    <property type="protein sequence ID" value="ETZ25487.1"/>
    <property type="molecule type" value="Genomic_DNA"/>
</dbReference>
<proteinExistence type="predicted"/>
<evidence type="ECO:0000313" key="1">
    <source>
        <dbReference type="EMBL" id="ETZ25487.1"/>
    </source>
</evidence>
<dbReference type="HOGENOM" id="CLU_2154709_0_0_0"/>
<name>X7RXP2_FUSNU</name>
<protein>
    <submittedName>
        <fullName evidence="1">Uncharacterized protein</fullName>
    </submittedName>
</protein>